<dbReference type="AlphaFoldDB" id="A0A811V7B4"/>
<feature type="region of interest" description="Disordered" evidence="1">
    <location>
        <begin position="528"/>
        <end position="562"/>
    </location>
</feature>
<gene>
    <name evidence="4" type="ORF">CCAP1982_LOCUS14069</name>
</gene>
<feature type="compositionally biased region" description="Gly residues" evidence="1">
    <location>
        <begin position="576"/>
        <end position="587"/>
    </location>
</feature>
<dbReference type="SMART" id="SM00225">
    <property type="entry name" value="BTB"/>
    <property type="match status" value="1"/>
</dbReference>
<dbReference type="Pfam" id="PF00651">
    <property type="entry name" value="BTB"/>
    <property type="match status" value="1"/>
</dbReference>
<name>A0A811V7B4_CERCA</name>
<sequence length="596" mass="64423">MGTRVPPPCPTPLHCDQAAMAGLPQLITDLQRLSEDQESADLVFICGREEERIYAHRILLMARCKSFKTAKRGEICRIPGCSVSPAAPGTPTPVRLPHVNPDVFRQFIVYVYTAKILLQDSRVFEMMTLAQDMGVEELRAACEDHVISTLSVDNACTFLTSVMEIHEKAGAKCAASFMERCIIYIGENAGECAKTNAFLNLTKDALVKLISSDYFCLEEEDVWRCVLAWAKNQAGVTQPTAHWSEEERARVCQHLSGVMCHVRLLLIDSQVFAEEVEPTGAVPMELSLERYRYAALHSNKGAGGGGPPMLPSIPGMTEDDKRLQPRLTVNMFPGSQLLRNDKLHLQSVLNGWYGMPKQTWRLVYRASTHGYSSSTFHRYCDGVAPCFVIGIGSRGELSGGYTDVAWAKTSRKGGYIHSERAFLFALNPAGGDPPVKFDIIKKPYAICYHPDCGPIFGAGADLLVTNNCNTNMESYSNLPHSYDGPNASYMTLFGDYNFTVVDYEVYTLATTSAVGIGGAGVGSINNNGNNNSHSGNNSSNNNNNITYNNGGNNNGSGNLTSSAGGGGGVNNAGVAVGSGSGGGGSGGMHKPKYDRY</sequence>
<dbReference type="SMART" id="SM00584">
    <property type="entry name" value="TLDc"/>
    <property type="match status" value="1"/>
</dbReference>
<dbReference type="SUPFAM" id="SSF54695">
    <property type="entry name" value="POZ domain"/>
    <property type="match status" value="1"/>
</dbReference>
<dbReference type="PROSITE" id="PS51886">
    <property type="entry name" value="TLDC"/>
    <property type="match status" value="1"/>
</dbReference>
<dbReference type="Gene3D" id="3.30.710.10">
    <property type="entry name" value="Potassium Channel Kv1.1, Chain A"/>
    <property type="match status" value="1"/>
</dbReference>
<keyword evidence="5" id="KW-1185">Reference proteome</keyword>
<dbReference type="EMBL" id="CAJHJT010000034">
    <property type="protein sequence ID" value="CAD7005717.1"/>
    <property type="molecule type" value="Genomic_DNA"/>
</dbReference>
<dbReference type="PROSITE" id="PS50097">
    <property type="entry name" value="BTB"/>
    <property type="match status" value="1"/>
</dbReference>
<dbReference type="OrthoDB" id="25620at2759"/>
<comment type="caution">
    <text evidence="4">The sequence shown here is derived from an EMBL/GenBank/DDBJ whole genome shotgun (WGS) entry which is preliminary data.</text>
</comment>
<feature type="domain" description="TLDc" evidence="3">
    <location>
        <begin position="336"/>
        <end position="509"/>
    </location>
</feature>
<evidence type="ECO:0000259" key="3">
    <source>
        <dbReference type="PROSITE" id="PS51886"/>
    </source>
</evidence>
<dbReference type="PANTHER" id="PTHR24410:SF34">
    <property type="entry name" value="LD40565P"/>
    <property type="match status" value="1"/>
</dbReference>
<dbReference type="SMART" id="SM00875">
    <property type="entry name" value="BACK"/>
    <property type="match status" value="1"/>
</dbReference>
<evidence type="ECO:0000313" key="4">
    <source>
        <dbReference type="EMBL" id="CAD7005717.1"/>
    </source>
</evidence>
<proteinExistence type="predicted"/>
<dbReference type="Proteomes" id="UP000606786">
    <property type="component" value="Unassembled WGS sequence"/>
</dbReference>
<dbReference type="PANTHER" id="PTHR24410">
    <property type="entry name" value="HL07962P-RELATED"/>
    <property type="match status" value="1"/>
</dbReference>
<organism evidence="4 5">
    <name type="scientific">Ceratitis capitata</name>
    <name type="common">Mediterranean fruit fly</name>
    <name type="synonym">Tephritis capitata</name>
    <dbReference type="NCBI Taxonomy" id="7213"/>
    <lineage>
        <taxon>Eukaryota</taxon>
        <taxon>Metazoa</taxon>
        <taxon>Ecdysozoa</taxon>
        <taxon>Arthropoda</taxon>
        <taxon>Hexapoda</taxon>
        <taxon>Insecta</taxon>
        <taxon>Pterygota</taxon>
        <taxon>Neoptera</taxon>
        <taxon>Endopterygota</taxon>
        <taxon>Diptera</taxon>
        <taxon>Brachycera</taxon>
        <taxon>Muscomorpha</taxon>
        <taxon>Tephritoidea</taxon>
        <taxon>Tephritidae</taxon>
        <taxon>Ceratitis</taxon>
        <taxon>Ceratitis</taxon>
    </lineage>
</organism>
<evidence type="ECO:0000256" key="1">
    <source>
        <dbReference type="SAM" id="MobiDB-lite"/>
    </source>
</evidence>
<dbReference type="InterPro" id="IPR006571">
    <property type="entry name" value="TLDc_dom"/>
</dbReference>
<evidence type="ECO:0000259" key="2">
    <source>
        <dbReference type="PROSITE" id="PS50097"/>
    </source>
</evidence>
<dbReference type="InterPro" id="IPR051481">
    <property type="entry name" value="BTB-POZ/Galectin-3-binding"/>
</dbReference>
<accession>A0A811V7B4</accession>
<protein>
    <submittedName>
        <fullName evidence="4">(Mediterranean fruit fly) hypothetical protein</fullName>
    </submittedName>
</protein>
<dbReference type="Pfam" id="PF07534">
    <property type="entry name" value="TLD"/>
    <property type="match status" value="1"/>
</dbReference>
<dbReference type="Gene3D" id="1.25.40.420">
    <property type="match status" value="1"/>
</dbReference>
<feature type="domain" description="BTB" evidence="2">
    <location>
        <begin position="40"/>
        <end position="120"/>
    </location>
</feature>
<dbReference type="InterPro" id="IPR011333">
    <property type="entry name" value="SKP1/BTB/POZ_sf"/>
</dbReference>
<dbReference type="Pfam" id="PF07707">
    <property type="entry name" value="BACK"/>
    <property type="match status" value="1"/>
</dbReference>
<evidence type="ECO:0000313" key="5">
    <source>
        <dbReference type="Proteomes" id="UP000606786"/>
    </source>
</evidence>
<reference evidence="4" key="1">
    <citation type="submission" date="2020-11" db="EMBL/GenBank/DDBJ databases">
        <authorList>
            <person name="Whitehead M."/>
        </authorList>
    </citation>
    <scope>NUCLEOTIDE SEQUENCE</scope>
    <source>
        <strain evidence="4">EGII</strain>
    </source>
</reference>
<dbReference type="InterPro" id="IPR000210">
    <property type="entry name" value="BTB/POZ_dom"/>
</dbReference>
<dbReference type="InterPro" id="IPR011705">
    <property type="entry name" value="BACK"/>
</dbReference>
<feature type="region of interest" description="Disordered" evidence="1">
    <location>
        <begin position="576"/>
        <end position="596"/>
    </location>
</feature>